<dbReference type="AlphaFoldDB" id="A0A4Y2UYW4"/>
<protein>
    <submittedName>
        <fullName evidence="1">Uncharacterized protein</fullName>
    </submittedName>
</protein>
<dbReference type="EMBL" id="BGPR01040646">
    <property type="protein sequence ID" value="GBO16810.1"/>
    <property type="molecule type" value="Genomic_DNA"/>
</dbReference>
<organism evidence="1 2">
    <name type="scientific">Araneus ventricosus</name>
    <name type="common">Orbweaver spider</name>
    <name type="synonym">Epeira ventricosa</name>
    <dbReference type="NCBI Taxonomy" id="182803"/>
    <lineage>
        <taxon>Eukaryota</taxon>
        <taxon>Metazoa</taxon>
        <taxon>Ecdysozoa</taxon>
        <taxon>Arthropoda</taxon>
        <taxon>Chelicerata</taxon>
        <taxon>Arachnida</taxon>
        <taxon>Araneae</taxon>
        <taxon>Araneomorphae</taxon>
        <taxon>Entelegynae</taxon>
        <taxon>Araneoidea</taxon>
        <taxon>Araneidae</taxon>
        <taxon>Araneus</taxon>
    </lineage>
</organism>
<dbReference type="Proteomes" id="UP000499080">
    <property type="component" value="Unassembled WGS sequence"/>
</dbReference>
<proteinExistence type="predicted"/>
<accession>A0A4Y2UYW4</accession>
<sequence length="127" mass="15201">MYLPPRCTNRKVERPRIIMTEVFFKEWALKFAGSLDEKFKSMIKKMAALVPQFKMMVRFWKVLPTHLTNLLHFFITNVLTALRCTNRVERPLIIMTEVFFKEWVLKFAGSLDEKFKSMITKWQLLVP</sequence>
<gene>
    <name evidence="1" type="ORF">AVEN_61162_1</name>
</gene>
<name>A0A4Y2UYW4_ARAVE</name>
<reference evidence="1 2" key="1">
    <citation type="journal article" date="2019" name="Sci. Rep.">
        <title>Orb-weaving spider Araneus ventricosus genome elucidates the spidroin gene catalogue.</title>
        <authorList>
            <person name="Kono N."/>
            <person name="Nakamura H."/>
            <person name="Ohtoshi R."/>
            <person name="Moran D.A.P."/>
            <person name="Shinohara A."/>
            <person name="Yoshida Y."/>
            <person name="Fujiwara M."/>
            <person name="Mori M."/>
            <person name="Tomita M."/>
            <person name="Arakawa K."/>
        </authorList>
    </citation>
    <scope>NUCLEOTIDE SEQUENCE [LARGE SCALE GENOMIC DNA]</scope>
</reference>
<evidence type="ECO:0000313" key="2">
    <source>
        <dbReference type="Proteomes" id="UP000499080"/>
    </source>
</evidence>
<comment type="caution">
    <text evidence="1">The sequence shown here is derived from an EMBL/GenBank/DDBJ whole genome shotgun (WGS) entry which is preliminary data.</text>
</comment>
<keyword evidence="2" id="KW-1185">Reference proteome</keyword>
<evidence type="ECO:0000313" key="1">
    <source>
        <dbReference type="EMBL" id="GBO16810.1"/>
    </source>
</evidence>